<feature type="transmembrane region" description="Helical" evidence="1">
    <location>
        <begin position="14"/>
        <end position="34"/>
    </location>
</feature>
<organism evidence="2 3">
    <name type="scientific">Rhizophagus irregularis</name>
    <dbReference type="NCBI Taxonomy" id="588596"/>
    <lineage>
        <taxon>Eukaryota</taxon>
        <taxon>Fungi</taxon>
        <taxon>Fungi incertae sedis</taxon>
        <taxon>Mucoromycota</taxon>
        <taxon>Glomeromycotina</taxon>
        <taxon>Glomeromycetes</taxon>
        <taxon>Glomerales</taxon>
        <taxon>Glomeraceae</taxon>
        <taxon>Rhizophagus</taxon>
    </lineage>
</organism>
<dbReference type="InterPro" id="IPR036397">
    <property type="entry name" value="RNaseH_sf"/>
</dbReference>
<dbReference type="EMBL" id="LLXL01005685">
    <property type="protein sequence ID" value="PKK56410.1"/>
    <property type="molecule type" value="Genomic_DNA"/>
</dbReference>
<dbReference type="InterPro" id="IPR012337">
    <property type="entry name" value="RNaseH-like_sf"/>
</dbReference>
<keyword evidence="1" id="KW-1133">Transmembrane helix</keyword>
<dbReference type="GO" id="GO:0003676">
    <property type="term" value="F:nucleic acid binding"/>
    <property type="evidence" value="ECO:0007669"/>
    <property type="project" value="InterPro"/>
</dbReference>
<evidence type="ECO:0000313" key="3">
    <source>
        <dbReference type="Proteomes" id="UP000233469"/>
    </source>
</evidence>
<sequence>MTDASKNKDNHNSIGWVVINSQELLAILAALMMVKENSKVNIYTDNMGVVEST</sequence>
<keyword evidence="1" id="KW-0472">Membrane</keyword>
<gene>
    <name evidence="2" type="ORF">RhiirC2_800083</name>
</gene>
<dbReference type="AlphaFoldDB" id="A0A2N1M4B3"/>
<reference evidence="2 3" key="2">
    <citation type="submission" date="2017-10" db="EMBL/GenBank/DDBJ databases">
        <title>Extensive intraspecific genome diversity in a model arbuscular mycorrhizal fungus.</title>
        <authorList>
            <person name="Chen E.C.H."/>
            <person name="Morin E."/>
            <person name="Baudet D."/>
            <person name="Noel J."/>
            <person name="Ndikumana S."/>
            <person name="Charron P."/>
            <person name="St-Onge C."/>
            <person name="Giorgi J."/>
            <person name="Grigoriev I.V."/>
            <person name="Roux C."/>
            <person name="Martin F.M."/>
            <person name="Corradi N."/>
        </authorList>
    </citation>
    <scope>NUCLEOTIDE SEQUENCE [LARGE SCALE GENOMIC DNA]</scope>
    <source>
        <strain evidence="2 3">C2</strain>
    </source>
</reference>
<evidence type="ECO:0000256" key="1">
    <source>
        <dbReference type="SAM" id="Phobius"/>
    </source>
</evidence>
<proteinExistence type="predicted"/>
<reference evidence="2 3" key="1">
    <citation type="submission" date="2016-04" db="EMBL/GenBank/DDBJ databases">
        <title>Genome analyses suggest a sexual origin of heterokaryosis in a supposedly ancient asexual fungus.</title>
        <authorList>
            <person name="Ropars J."/>
            <person name="Sedzielewska K."/>
            <person name="Noel J."/>
            <person name="Charron P."/>
            <person name="Farinelli L."/>
            <person name="Marton T."/>
            <person name="Kruger M."/>
            <person name="Pelin A."/>
            <person name="Brachmann A."/>
            <person name="Corradi N."/>
        </authorList>
    </citation>
    <scope>NUCLEOTIDE SEQUENCE [LARGE SCALE GENOMIC DNA]</scope>
    <source>
        <strain evidence="2 3">C2</strain>
    </source>
</reference>
<dbReference type="SUPFAM" id="SSF53098">
    <property type="entry name" value="Ribonuclease H-like"/>
    <property type="match status" value="1"/>
</dbReference>
<dbReference type="Proteomes" id="UP000233469">
    <property type="component" value="Unassembled WGS sequence"/>
</dbReference>
<keyword evidence="1" id="KW-0812">Transmembrane</keyword>
<evidence type="ECO:0000313" key="2">
    <source>
        <dbReference type="EMBL" id="PKK56410.1"/>
    </source>
</evidence>
<comment type="caution">
    <text evidence="2">The sequence shown here is derived from an EMBL/GenBank/DDBJ whole genome shotgun (WGS) entry which is preliminary data.</text>
</comment>
<accession>A0A2N1M4B3</accession>
<protein>
    <submittedName>
        <fullName evidence="2">Uncharacterized protein</fullName>
    </submittedName>
</protein>
<dbReference type="Gene3D" id="3.30.420.10">
    <property type="entry name" value="Ribonuclease H-like superfamily/Ribonuclease H"/>
    <property type="match status" value="1"/>
</dbReference>
<name>A0A2N1M4B3_9GLOM</name>